<protein>
    <submittedName>
        <fullName evidence="2">Uncharacterized protein</fullName>
    </submittedName>
</protein>
<reference evidence="2 3" key="1">
    <citation type="submission" date="2020-04" db="EMBL/GenBank/DDBJ databases">
        <authorList>
            <person name="Liu A."/>
        </authorList>
    </citation>
    <scope>NUCLEOTIDE SEQUENCE [LARGE SCALE GENOMIC DNA]</scope>
    <source>
        <strain evidence="2 3">RZ02</strain>
    </source>
</reference>
<accession>A0A848QJC9</accession>
<dbReference type="EMBL" id="JABCRE010000002">
    <property type="protein sequence ID" value="NMW30869.1"/>
    <property type="molecule type" value="Genomic_DNA"/>
</dbReference>
<dbReference type="Proteomes" id="UP000561181">
    <property type="component" value="Unassembled WGS sequence"/>
</dbReference>
<evidence type="ECO:0000256" key="1">
    <source>
        <dbReference type="SAM" id="Phobius"/>
    </source>
</evidence>
<evidence type="ECO:0000313" key="2">
    <source>
        <dbReference type="EMBL" id="NMW30869.1"/>
    </source>
</evidence>
<sequence length="74" mass="7837">MMNIVLSIMVLAAFGLLAGAFALWKRGGPIKQVLMMVLLAVIAVVNVAIWTIPDAEGTSPLDKIEQVEEPASSS</sequence>
<keyword evidence="1" id="KW-0472">Membrane</keyword>
<name>A0A848QJC9_9SPHN</name>
<evidence type="ECO:0000313" key="3">
    <source>
        <dbReference type="Proteomes" id="UP000561181"/>
    </source>
</evidence>
<feature type="transmembrane region" description="Helical" evidence="1">
    <location>
        <begin position="32"/>
        <end position="52"/>
    </location>
</feature>
<comment type="caution">
    <text evidence="2">The sequence shown here is derived from an EMBL/GenBank/DDBJ whole genome shotgun (WGS) entry which is preliminary data.</text>
</comment>
<proteinExistence type="predicted"/>
<keyword evidence="1" id="KW-1133">Transmembrane helix</keyword>
<organism evidence="2 3">
    <name type="scientific">Pontixanthobacter rizhaonensis</name>
    <dbReference type="NCBI Taxonomy" id="2730337"/>
    <lineage>
        <taxon>Bacteria</taxon>
        <taxon>Pseudomonadati</taxon>
        <taxon>Pseudomonadota</taxon>
        <taxon>Alphaproteobacteria</taxon>
        <taxon>Sphingomonadales</taxon>
        <taxon>Erythrobacteraceae</taxon>
        <taxon>Pontixanthobacter</taxon>
    </lineage>
</organism>
<gene>
    <name evidence="2" type="ORF">HKD42_02200</name>
</gene>
<keyword evidence="1" id="KW-0812">Transmembrane</keyword>
<dbReference type="RefSeq" id="WP_170009893.1">
    <property type="nucleotide sequence ID" value="NZ_JABCRE010000002.1"/>
</dbReference>
<dbReference type="AlphaFoldDB" id="A0A848QJC9"/>
<keyword evidence="3" id="KW-1185">Reference proteome</keyword>